<evidence type="ECO:0000313" key="4">
    <source>
        <dbReference type="EMBL" id="GAA5073677.1"/>
    </source>
</evidence>
<feature type="modified residue" description="4-aspartylphosphate" evidence="2">
    <location>
        <position position="55"/>
    </location>
</feature>
<accession>A0ABP9LA73</accession>
<dbReference type="InterPro" id="IPR001789">
    <property type="entry name" value="Sig_transdc_resp-reg_receiver"/>
</dbReference>
<proteinExistence type="predicted"/>
<feature type="domain" description="Response regulatory" evidence="3">
    <location>
        <begin position="6"/>
        <end position="120"/>
    </location>
</feature>
<reference evidence="5" key="1">
    <citation type="journal article" date="2019" name="Int. J. Syst. Evol. Microbiol.">
        <title>The Global Catalogue of Microorganisms (GCM) 10K type strain sequencing project: providing services to taxonomists for standard genome sequencing and annotation.</title>
        <authorList>
            <consortium name="The Broad Institute Genomics Platform"/>
            <consortium name="The Broad Institute Genome Sequencing Center for Infectious Disease"/>
            <person name="Wu L."/>
            <person name="Ma J."/>
        </authorList>
    </citation>
    <scope>NUCLEOTIDE SEQUENCE [LARGE SCALE GENOMIC DNA]</scope>
    <source>
        <strain evidence="5">JCM 19212</strain>
    </source>
</reference>
<evidence type="ECO:0000313" key="5">
    <source>
        <dbReference type="Proteomes" id="UP001501083"/>
    </source>
</evidence>
<dbReference type="RefSeq" id="WP_158986456.1">
    <property type="nucleotide sequence ID" value="NZ_BAABKY010000002.1"/>
</dbReference>
<dbReference type="EMBL" id="BAABKY010000002">
    <property type="protein sequence ID" value="GAA5073677.1"/>
    <property type="molecule type" value="Genomic_DNA"/>
</dbReference>
<evidence type="ECO:0000259" key="3">
    <source>
        <dbReference type="PROSITE" id="PS50110"/>
    </source>
</evidence>
<evidence type="ECO:0000256" key="2">
    <source>
        <dbReference type="PROSITE-ProRule" id="PRU00169"/>
    </source>
</evidence>
<keyword evidence="1 2" id="KW-0597">Phosphoprotein</keyword>
<organism evidence="4 5">
    <name type="scientific">Lysobacter panacisoli</name>
    <dbReference type="NCBI Taxonomy" id="1255263"/>
    <lineage>
        <taxon>Bacteria</taxon>
        <taxon>Pseudomonadati</taxon>
        <taxon>Pseudomonadota</taxon>
        <taxon>Gammaproteobacteria</taxon>
        <taxon>Lysobacterales</taxon>
        <taxon>Lysobacteraceae</taxon>
        <taxon>Lysobacter</taxon>
    </lineage>
</organism>
<dbReference type="InterPro" id="IPR050595">
    <property type="entry name" value="Bact_response_regulator"/>
</dbReference>
<dbReference type="PROSITE" id="PS50110">
    <property type="entry name" value="RESPONSE_REGULATORY"/>
    <property type="match status" value="1"/>
</dbReference>
<protein>
    <submittedName>
        <fullName evidence="4">Response regulator</fullName>
    </submittedName>
</protein>
<dbReference type="PANTHER" id="PTHR44591">
    <property type="entry name" value="STRESS RESPONSE REGULATOR PROTEIN 1"/>
    <property type="match status" value="1"/>
</dbReference>
<dbReference type="Pfam" id="PF00072">
    <property type="entry name" value="Response_reg"/>
    <property type="match status" value="1"/>
</dbReference>
<evidence type="ECO:0000256" key="1">
    <source>
        <dbReference type="ARBA" id="ARBA00022553"/>
    </source>
</evidence>
<dbReference type="Gene3D" id="3.40.50.2300">
    <property type="match status" value="1"/>
</dbReference>
<gene>
    <name evidence="4" type="ORF">GCM10025759_15110</name>
</gene>
<comment type="caution">
    <text evidence="4">The sequence shown here is derived from an EMBL/GenBank/DDBJ whole genome shotgun (WGS) entry which is preliminary data.</text>
</comment>
<dbReference type="SMART" id="SM00448">
    <property type="entry name" value="REC"/>
    <property type="match status" value="1"/>
</dbReference>
<name>A0ABP9LA73_9GAMM</name>
<dbReference type="SUPFAM" id="SSF52172">
    <property type="entry name" value="CheY-like"/>
    <property type="match status" value="1"/>
</dbReference>
<keyword evidence="5" id="KW-1185">Reference proteome</keyword>
<dbReference type="InterPro" id="IPR011006">
    <property type="entry name" value="CheY-like_superfamily"/>
</dbReference>
<sequence>MTVRPLVSVVDDDQSVRESLPDLLRTGGYDTDVFESAEAFLASAASSRVDCLVLDVYMPGMSGPALQEELSRRRIRIPIVFMSAQIDADIRRELIARGAVDCLFKPFGGEVLLEAVGVAIQGR</sequence>
<dbReference type="PANTHER" id="PTHR44591:SF25">
    <property type="entry name" value="CHEMOTAXIS TWO-COMPONENT RESPONSE REGULATOR"/>
    <property type="match status" value="1"/>
</dbReference>
<dbReference type="Proteomes" id="UP001501083">
    <property type="component" value="Unassembled WGS sequence"/>
</dbReference>